<keyword evidence="1" id="KW-0573">Peptidoglycan synthesis</keyword>
<reference evidence="4 5" key="1">
    <citation type="submission" date="2022-03" db="EMBL/GenBank/DDBJ databases">
        <title>Novel taxa within the pig intestine.</title>
        <authorList>
            <person name="Wylensek D."/>
            <person name="Bishof K."/>
            <person name="Afrizal A."/>
            <person name="Clavel T."/>
        </authorList>
    </citation>
    <scope>NUCLEOTIDE SEQUENCE [LARGE SCALE GENOMIC DNA]</scope>
    <source>
        <strain evidence="4 5">CLA-KB-P133</strain>
    </source>
</reference>
<comment type="function">
    <text evidence="1">Cell wall formation. Catalyzes epimerization of the terminal L-glutamate in UDP-N-acetyl-alpha-D-muramoyl-L-alanyl-L-glutamate.</text>
</comment>
<comment type="similarity">
    <text evidence="1">Belongs to the MurL family.</text>
</comment>
<evidence type="ECO:0000256" key="1">
    <source>
        <dbReference type="HAMAP-Rule" id="MF_02209"/>
    </source>
</evidence>
<accession>A0AB35U384</accession>
<dbReference type="GO" id="GO:0051301">
    <property type="term" value="P:cell division"/>
    <property type="evidence" value="ECO:0007669"/>
    <property type="project" value="UniProtKB-KW"/>
</dbReference>
<dbReference type="AlphaFoldDB" id="A0AB35U384"/>
<protein>
    <recommendedName>
        <fullName evidence="1">UDP-N-acetyl-alpha-D-muramoyl-L-alanyl-L-glutamate epimerase</fullName>
        <ecNumber evidence="1">5.1.1.23</ecNumber>
    </recommendedName>
    <alternativeName>
        <fullName evidence="1">UDP-MurNAc-L-Ala-L-Glu epimerase</fullName>
    </alternativeName>
</protein>
<evidence type="ECO:0000313" key="5">
    <source>
        <dbReference type="Proteomes" id="UP001286174"/>
    </source>
</evidence>
<dbReference type="InterPro" id="IPR043689">
    <property type="entry name" value="MurL"/>
</dbReference>
<comment type="catalytic activity">
    <reaction evidence="1">
        <text>UDP-N-acetyl-alpha-D-muramoyl-L-alanyl-L-glutamate + ATP + H2O = UDP-N-acetyl-alpha-D-muramoyl-L-alanyl-D-glutamate + AMP + diphosphate + H(+)</text>
        <dbReference type="Rhea" id="RHEA:58812"/>
        <dbReference type="ChEBI" id="CHEBI:15377"/>
        <dbReference type="ChEBI" id="CHEBI:15378"/>
        <dbReference type="ChEBI" id="CHEBI:30616"/>
        <dbReference type="ChEBI" id="CHEBI:33019"/>
        <dbReference type="ChEBI" id="CHEBI:83900"/>
        <dbReference type="ChEBI" id="CHEBI:142725"/>
        <dbReference type="ChEBI" id="CHEBI:456215"/>
        <dbReference type="EC" id="5.1.1.23"/>
    </reaction>
</comment>
<keyword evidence="1" id="KW-0133">Cell shape</keyword>
<dbReference type="InterPro" id="IPR058741">
    <property type="entry name" value="MurL_C"/>
</dbReference>
<sequence length="460" mass="52680">MQYEELRQKYTDFYYHSFSIEEDEKQLRVTYDFEINNLSHFHPTFTLAKPDAESIAHDPLIRGCAFSLGMVELISYWKISCPPHVHVCCALDEDQVRWWKKLYFNGLGEFFYKNGIQTNEDDFMDLAGGKEVLPAITAQKQTTGNLIAVGGGKDSFVTMDLLKEEKAHNHAFVINRVMSAIHSAQAAGYTGERLINPTRTLDPAMLALNKQGYLNGHTPFSAMAAFAGYLTAAVWHKKYIVLSNESSANESTVKGSKVNHQYSKTFEFEQDFNAYVKKYLPADIHYFSMLRPLSELQIAGIFATLKPYHSVFRSCNVGQKEEKWCGHCAKCLFVCIMMTAFLDEEEVVSIFGRNMLADPEMKELFEELTGMQDNKPFECVGTRDEVNIAVAMGIRRYSRNGKQLPALYDFYTKTPYYHFYQSRSVDWHSYNEQNLLPEHFAAIVKTKLKEMSDESGKLED</sequence>
<dbReference type="RefSeq" id="WP_370595656.1">
    <property type="nucleotide sequence ID" value="NZ_JALBUR010000005.1"/>
</dbReference>
<proteinExistence type="inferred from homology"/>
<dbReference type="HAMAP" id="MF_02209">
    <property type="entry name" value="MurL"/>
    <property type="match status" value="1"/>
</dbReference>
<keyword evidence="1" id="KW-0961">Cell wall biogenesis/degradation</keyword>
<evidence type="ECO:0000259" key="3">
    <source>
        <dbReference type="Pfam" id="PF26299"/>
    </source>
</evidence>
<dbReference type="EC" id="5.1.1.23" evidence="1"/>
<dbReference type="Pfam" id="PF26299">
    <property type="entry name" value="MurL_N"/>
    <property type="match status" value="1"/>
</dbReference>
<dbReference type="GO" id="GO:0005737">
    <property type="term" value="C:cytoplasm"/>
    <property type="evidence" value="ECO:0007669"/>
    <property type="project" value="UniProtKB-UniRule"/>
</dbReference>
<organism evidence="4 5">
    <name type="scientific">Grylomicrobium aquisgranensis</name>
    <dbReference type="NCBI Taxonomy" id="2926318"/>
    <lineage>
        <taxon>Bacteria</taxon>
        <taxon>Bacillati</taxon>
        <taxon>Bacillota</taxon>
        <taxon>Erysipelotrichia</taxon>
        <taxon>Erysipelotrichales</taxon>
        <taxon>Erysipelotrichaceae</taxon>
        <taxon>Grylomicrobium</taxon>
    </lineage>
</organism>
<dbReference type="EMBL" id="JALBUR010000005">
    <property type="protein sequence ID" value="MDX8419149.1"/>
    <property type="molecule type" value="Genomic_DNA"/>
</dbReference>
<evidence type="ECO:0000259" key="2">
    <source>
        <dbReference type="Pfam" id="PF26298"/>
    </source>
</evidence>
<comment type="pathway">
    <text evidence="1">Cell wall biogenesis; peptidoglycan biosynthesis.</text>
</comment>
<dbReference type="Proteomes" id="UP001286174">
    <property type="component" value="Unassembled WGS sequence"/>
</dbReference>
<evidence type="ECO:0000313" key="4">
    <source>
        <dbReference type="EMBL" id="MDX8419149.1"/>
    </source>
</evidence>
<dbReference type="GO" id="GO:0009252">
    <property type="term" value="P:peptidoglycan biosynthetic process"/>
    <property type="evidence" value="ECO:0007669"/>
    <property type="project" value="UniProtKB-UniRule"/>
</dbReference>
<keyword evidence="1" id="KW-0132">Cell division</keyword>
<gene>
    <name evidence="1" type="primary">murL</name>
    <name evidence="4" type="ORF">MOZ60_03465</name>
</gene>
<dbReference type="GO" id="GO:0071555">
    <property type="term" value="P:cell wall organization"/>
    <property type="evidence" value="ECO:0007669"/>
    <property type="project" value="UniProtKB-KW"/>
</dbReference>
<name>A0AB35U384_9FIRM</name>
<dbReference type="GO" id="GO:0016855">
    <property type="term" value="F:racemase and epimerase activity, acting on amino acids and derivatives"/>
    <property type="evidence" value="ECO:0007669"/>
    <property type="project" value="UniProtKB-UniRule"/>
</dbReference>
<keyword evidence="1" id="KW-0413">Isomerase</keyword>
<feature type="domain" description="MurL C-terminal" evidence="2">
    <location>
        <begin position="312"/>
        <end position="401"/>
    </location>
</feature>
<keyword evidence="5" id="KW-1185">Reference proteome</keyword>
<feature type="domain" description="MurL N-terminal" evidence="3">
    <location>
        <begin position="7"/>
        <end position="289"/>
    </location>
</feature>
<dbReference type="GO" id="GO:0008360">
    <property type="term" value="P:regulation of cell shape"/>
    <property type="evidence" value="ECO:0007669"/>
    <property type="project" value="UniProtKB-KW"/>
</dbReference>
<dbReference type="InterPro" id="IPR058740">
    <property type="entry name" value="MurL_N"/>
</dbReference>
<keyword evidence="1" id="KW-0131">Cell cycle</keyword>
<comment type="caution">
    <text evidence="4">The sequence shown here is derived from an EMBL/GenBank/DDBJ whole genome shotgun (WGS) entry which is preliminary data.</text>
</comment>
<dbReference type="Pfam" id="PF26298">
    <property type="entry name" value="MurL_epimerase_C"/>
    <property type="match status" value="1"/>
</dbReference>